<keyword evidence="3" id="KW-1185">Reference proteome</keyword>
<dbReference type="EMBL" id="BAAAZP010000204">
    <property type="protein sequence ID" value="GAA3709658.1"/>
    <property type="molecule type" value="Genomic_DNA"/>
</dbReference>
<organism evidence="2 3">
    <name type="scientific">Nonomuraea antimicrobica</name>
    <dbReference type="NCBI Taxonomy" id="561173"/>
    <lineage>
        <taxon>Bacteria</taxon>
        <taxon>Bacillati</taxon>
        <taxon>Actinomycetota</taxon>
        <taxon>Actinomycetes</taxon>
        <taxon>Streptosporangiales</taxon>
        <taxon>Streptosporangiaceae</taxon>
        <taxon>Nonomuraea</taxon>
    </lineage>
</organism>
<dbReference type="RefSeq" id="WP_344893298.1">
    <property type="nucleotide sequence ID" value="NZ_BAAAZP010000204.1"/>
</dbReference>
<gene>
    <name evidence="2" type="ORF">GCM10022224_088980</name>
</gene>
<comment type="caution">
    <text evidence="2">The sequence shown here is derived from an EMBL/GenBank/DDBJ whole genome shotgun (WGS) entry which is preliminary data.</text>
</comment>
<feature type="region of interest" description="Disordered" evidence="1">
    <location>
        <begin position="515"/>
        <end position="537"/>
    </location>
</feature>
<name>A0ABP7DYA5_9ACTN</name>
<accession>A0ABP7DYA5</accession>
<evidence type="ECO:0000256" key="1">
    <source>
        <dbReference type="SAM" id="MobiDB-lite"/>
    </source>
</evidence>
<feature type="region of interest" description="Disordered" evidence="1">
    <location>
        <begin position="29"/>
        <end position="50"/>
    </location>
</feature>
<evidence type="ECO:0008006" key="4">
    <source>
        <dbReference type="Google" id="ProtNLM"/>
    </source>
</evidence>
<feature type="compositionally biased region" description="Basic and acidic residues" evidence="1">
    <location>
        <begin position="517"/>
        <end position="530"/>
    </location>
</feature>
<protein>
    <recommendedName>
        <fullName evidence="4">HEAT repeat-containing protein</fullName>
    </recommendedName>
</protein>
<reference evidence="3" key="1">
    <citation type="journal article" date="2019" name="Int. J. Syst. Evol. Microbiol.">
        <title>The Global Catalogue of Microorganisms (GCM) 10K type strain sequencing project: providing services to taxonomists for standard genome sequencing and annotation.</title>
        <authorList>
            <consortium name="The Broad Institute Genomics Platform"/>
            <consortium name="The Broad Institute Genome Sequencing Center for Infectious Disease"/>
            <person name="Wu L."/>
            <person name="Ma J."/>
        </authorList>
    </citation>
    <scope>NUCLEOTIDE SEQUENCE [LARGE SCALE GENOMIC DNA]</scope>
    <source>
        <strain evidence="3">JCM 16904</strain>
    </source>
</reference>
<evidence type="ECO:0000313" key="3">
    <source>
        <dbReference type="Proteomes" id="UP001500902"/>
    </source>
</evidence>
<sequence>MNPGTRKLSDDDRLTFLAHAISMSSLYGPGPWPPHAQELPDEPPRPDDGRPYISSAVMDGIRTHHFAIDPDPGAVAEVADLLRNDAPYERLHDRLAAASALAICDELLRELSRRPPLGQRLYDAGRWLAEHGTRREATKIGIVLVGACGGEPDRELLLLLGTLEEFTLYAVVALLRTQPDPERAVFELAGRVKDWGRVHAVERLAGSHDPEVKAWLLREGFRNGITNEYLAPIAATTGDLYSALLDPEPDDALVDGAGDLLAALVVGEGGPTSGISAYADAVPALARYADLAATREATLGRLLSLLSVTEGLREAPADGFGWRGGDLEVLRRRYEEVLGQPRWSGLALAGVADPAGADFGAALYCASRLGLPILPQAEARVRLEPGDDSAWAAVIRLAAPEALVALAGELLPVESLANGPGERLFGDGHEQVLESVVEELGAYPGLGLPLIRVALRNRLIRVRANAVRSLAAWPTVPEEALTWVRAAHEAEPDDGVRADMRTLLTRDVLTRDVLTCDGDRPPHRRDDERRRGGHAAS</sequence>
<evidence type="ECO:0000313" key="2">
    <source>
        <dbReference type="EMBL" id="GAA3709658.1"/>
    </source>
</evidence>
<dbReference type="Proteomes" id="UP001500902">
    <property type="component" value="Unassembled WGS sequence"/>
</dbReference>
<proteinExistence type="predicted"/>